<dbReference type="InterPro" id="IPR013785">
    <property type="entry name" value="Aldolase_TIM"/>
</dbReference>
<dbReference type="InterPro" id="IPR058240">
    <property type="entry name" value="rSAM_sf"/>
</dbReference>
<dbReference type="InterPro" id="IPR034474">
    <property type="entry name" value="Methyltransferase_Class_D"/>
</dbReference>
<protein>
    <recommendedName>
        <fullName evidence="5">Radical SAM core domain-containing protein</fullName>
    </recommendedName>
</protein>
<dbReference type="RefSeq" id="WP_133956532.1">
    <property type="nucleotide sequence ID" value="NZ_SORI01000003.1"/>
</dbReference>
<evidence type="ECO:0000256" key="4">
    <source>
        <dbReference type="ARBA" id="ARBA00023014"/>
    </source>
</evidence>
<dbReference type="Pfam" id="PF04055">
    <property type="entry name" value="Radical_SAM"/>
    <property type="match status" value="1"/>
</dbReference>
<dbReference type="InterPro" id="IPR054698">
    <property type="entry name" value="rSAM_Se_TrsS"/>
</dbReference>
<evidence type="ECO:0000313" key="6">
    <source>
        <dbReference type="EMBL" id="TDY62904.1"/>
    </source>
</evidence>
<keyword evidence="7" id="KW-1185">Reference proteome</keyword>
<dbReference type="SFLD" id="SFLDG01100">
    <property type="entry name" value="methyltransferase_(Class_D)"/>
    <property type="match status" value="1"/>
</dbReference>
<keyword evidence="4" id="KW-0411">Iron-sulfur</keyword>
<dbReference type="PROSITE" id="PS51918">
    <property type="entry name" value="RADICAL_SAM"/>
    <property type="match status" value="1"/>
</dbReference>
<dbReference type="PANTHER" id="PTHR43306:SF1">
    <property type="entry name" value="7,8-DIHYDRO-6-HYDROXYMETHYLPTERIN DIMETHYLTRANSFERASE"/>
    <property type="match status" value="1"/>
</dbReference>
<dbReference type="CDD" id="cd01335">
    <property type="entry name" value="Radical_SAM"/>
    <property type="match status" value="1"/>
</dbReference>
<dbReference type="NCBIfam" id="NF045646">
    <property type="entry name" value="rSAM_Se_TrsS"/>
    <property type="match status" value="1"/>
</dbReference>
<evidence type="ECO:0000256" key="1">
    <source>
        <dbReference type="ARBA" id="ARBA00022691"/>
    </source>
</evidence>
<evidence type="ECO:0000256" key="2">
    <source>
        <dbReference type="ARBA" id="ARBA00022723"/>
    </source>
</evidence>
<dbReference type="SFLD" id="SFLDG01067">
    <property type="entry name" value="SPASM/twitch_domain_containing"/>
    <property type="match status" value="1"/>
</dbReference>
<dbReference type="Pfam" id="PF23545">
    <property type="entry name" value="Zn_ribbon_HMPTM"/>
    <property type="match status" value="1"/>
</dbReference>
<evidence type="ECO:0000259" key="5">
    <source>
        <dbReference type="PROSITE" id="PS51918"/>
    </source>
</evidence>
<feature type="domain" description="Radical SAM core" evidence="5">
    <location>
        <begin position="82"/>
        <end position="294"/>
    </location>
</feature>
<dbReference type="SFLD" id="SFLDS00029">
    <property type="entry name" value="Radical_SAM"/>
    <property type="match status" value="1"/>
</dbReference>
<organism evidence="6 7">
    <name type="scientific">Aminivibrio pyruvatiphilus</name>
    <dbReference type="NCBI Taxonomy" id="1005740"/>
    <lineage>
        <taxon>Bacteria</taxon>
        <taxon>Thermotogati</taxon>
        <taxon>Synergistota</taxon>
        <taxon>Synergistia</taxon>
        <taxon>Synergistales</taxon>
        <taxon>Aminobacteriaceae</taxon>
        <taxon>Aminivibrio</taxon>
    </lineage>
</organism>
<keyword evidence="2" id="KW-0479">Metal-binding</keyword>
<dbReference type="InterPro" id="IPR056488">
    <property type="entry name" value="Zn_ribbon_HMPTM"/>
</dbReference>
<dbReference type="EMBL" id="SORI01000003">
    <property type="protein sequence ID" value="TDY62904.1"/>
    <property type="molecule type" value="Genomic_DNA"/>
</dbReference>
<dbReference type="GO" id="GO:0003824">
    <property type="term" value="F:catalytic activity"/>
    <property type="evidence" value="ECO:0007669"/>
    <property type="project" value="InterPro"/>
</dbReference>
<dbReference type="Proteomes" id="UP000295066">
    <property type="component" value="Unassembled WGS sequence"/>
</dbReference>
<proteinExistence type="predicted"/>
<dbReference type="AlphaFoldDB" id="A0A4R8MC28"/>
<dbReference type="OrthoDB" id="9810775at2"/>
<keyword evidence="1" id="KW-0949">S-adenosyl-L-methionine</keyword>
<accession>A0A4R8MC28</accession>
<dbReference type="PANTHER" id="PTHR43306">
    <property type="entry name" value="7,8-DIHYDRO-6-HYDROXYMETHYLPTERIN DIMETHYLTRANSFERASE"/>
    <property type="match status" value="1"/>
</dbReference>
<comment type="caution">
    <text evidence="6">The sequence shown here is derived from an EMBL/GenBank/DDBJ whole genome shotgun (WGS) entry which is preliminary data.</text>
</comment>
<evidence type="ECO:0000256" key="3">
    <source>
        <dbReference type="ARBA" id="ARBA00023004"/>
    </source>
</evidence>
<name>A0A4R8MC28_9BACT</name>
<reference evidence="6 7" key="1">
    <citation type="submission" date="2019-03" db="EMBL/GenBank/DDBJ databases">
        <title>Genomic Encyclopedia of Type Strains, Phase IV (KMG-IV): sequencing the most valuable type-strain genomes for metagenomic binning, comparative biology and taxonomic classification.</title>
        <authorList>
            <person name="Goeker M."/>
        </authorList>
    </citation>
    <scope>NUCLEOTIDE SEQUENCE [LARGE SCALE GENOMIC DNA]</scope>
    <source>
        <strain evidence="6 7">DSM 25964</strain>
    </source>
</reference>
<dbReference type="SUPFAM" id="SSF102114">
    <property type="entry name" value="Radical SAM enzymes"/>
    <property type="match status" value="1"/>
</dbReference>
<gene>
    <name evidence="6" type="ORF">C8D99_103124</name>
</gene>
<dbReference type="InterPro" id="IPR007197">
    <property type="entry name" value="rSAM"/>
</dbReference>
<evidence type="ECO:0000313" key="7">
    <source>
        <dbReference type="Proteomes" id="UP000295066"/>
    </source>
</evidence>
<sequence length="436" mass="48180">MEKILRQTYSVCPVCLERIPAVHVARGREVHLVKKCPSHGDFSAVIWRGLRDLEEWRGDQAPIAEGENEQCPHACGLCPDHRQDTCCTILEVTRRCNLKCTFCFAEGGEGEDIPFETLRGRLQTLAVPGKTLVQLSGGEPTVRDDLPRLVSAAREAGCSHVQLNTNGLRLAEDEEYVRTLADAGLSFVFLQFDGTDDAFYRALRGRDLLGVKLRAIDNCARFNLGVVLVPTLVPGINTGDIGNIIRFAVSRAPAVRGVHFQPVSHFGRIPEIPSNSGRFTLDELLAAIEEQAGDLVQGDSLLPSRCNHPLCGFHADYVVTNEGRLHPLHREGGQCCGKVVSADRNRSFIATKWERPEPPESASRDGGDGERGCCAADLKSFDGFLRFARRYSFTLTAMAFQDAGNMDLERLRRCSLHVFDDGRFVPFCSYYLTAQG</sequence>
<dbReference type="Gene3D" id="3.20.20.70">
    <property type="entry name" value="Aldolase class I"/>
    <property type="match status" value="1"/>
</dbReference>
<keyword evidence="3" id="KW-0408">Iron</keyword>
<dbReference type="GO" id="GO:0051536">
    <property type="term" value="F:iron-sulfur cluster binding"/>
    <property type="evidence" value="ECO:0007669"/>
    <property type="project" value="UniProtKB-KW"/>
</dbReference>
<dbReference type="GO" id="GO:0046872">
    <property type="term" value="F:metal ion binding"/>
    <property type="evidence" value="ECO:0007669"/>
    <property type="project" value="UniProtKB-KW"/>
</dbReference>